<dbReference type="InterPro" id="IPR050302">
    <property type="entry name" value="Rab_GAP_TBC_domain"/>
</dbReference>
<dbReference type="SMART" id="SM00164">
    <property type="entry name" value="TBC"/>
    <property type="match status" value="1"/>
</dbReference>
<keyword evidence="3" id="KW-0175">Coiled coil</keyword>
<dbReference type="Pfam" id="PF00566">
    <property type="entry name" value="RabGAP-TBC"/>
    <property type="match status" value="1"/>
</dbReference>
<dbReference type="Gene3D" id="1.10.8.270">
    <property type="entry name" value="putative rabgap domain of human tbc1 domain family member 14 like domains"/>
    <property type="match status" value="1"/>
</dbReference>
<feature type="region of interest" description="Disordered" evidence="4">
    <location>
        <begin position="674"/>
        <end position="696"/>
    </location>
</feature>
<feature type="compositionally biased region" description="Pro residues" evidence="4">
    <location>
        <begin position="570"/>
        <end position="579"/>
    </location>
</feature>
<dbReference type="SUPFAM" id="SSF50729">
    <property type="entry name" value="PH domain-like"/>
    <property type="match status" value="2"/>
</dbReference>
<keyword evidence="1" id="KW-0343">GTPase activation</keyword>
<dbReference type="FunFam" id="1.10.8.270:FF:000001">
    <property type="entry name" value="TBC1 domain family member 1"/>
    <property type="match status" value="1"/>
</dbReference>
<feature type="coiled-coil region" evidence="3">
    <location>
        <begin position="1099"/>
        <end position="1133"/>
    </location>
</feature>
<dbReference type="Gene3D" id="2.30.29.30">
    <property type="entry name" value="Pleckstrin-homology domain (PH domain)/Phosphotyrosine-binding domain (PTB)"/>
    <property type="match status" value="1"/>
</dbReference>
<accession>A0A8J6FQP6</accession>
<gene>
    <name evidence="6" type="ORF">GDO78_000564</name>
</gene>
<evidence type="ECO:0000259" key="5">
    <source>
        <dbReference type="PROSITE" id="PS50086"/>
    </source>
</evidence>
<dbReference type="Pfam" id="PF11830">
    <property type="entry name" value="DUF3350"/>
    <property type="match status" value="1"/>
</dbReference>
<evidence type="ECO:0000313" key="7">
    <source>
        <dbReference type="Proteomes" id="UP000770717"/>
    </source>
</evidence>
<evidence type="ECO:0000313" key="6">
    <source>
        <dbReference type="EMBL" id="KAG9492107.1"/>
    </source>
</evidence>
<dbReference type="Proteomes" id="UP000770717">
    <property type="component" value="Unassembled WGS sequence"/>
</dbReference>
<dbReference type="PANTHER" id="PTHR47219:SF14">
    <property type="entry name" value="TBC1 DOMAIN FAMILY MEMBER 4"/>
    <property type="match status" value="1"/>
</dbReference>
<keyword evidence="7" id="KW-1185">Reference proteome</keyword>
<name>A0A8J6FQP6_ELECQ</name>
<dbReference type="FunFam" id="1.10.472.80:FF:000003">
    <property type="entry name" value="Putative TBC1 domain family member 1"/>
    <property type="match status" value="1"/>
</dbReference>
<dbReference type="SMART" id="SM00462">
    <property type="entry name" value="PTB"/>
    <property type="match status" value="2"/>
</dbReference>
<dbReference type="OrthoDB" id="295078at2759"/>
<feature type="region of interest" description="Disordered" evidence="4">
    <location>
        <begin position="740"/>
        <end position="768"/>
    </location>
</feature>
<evidence type="ECO:0000256" key="2">
    <source>
        <dbReference type="ARBA" id="ARBA00022553"/>
    </source>
</evidence>
<evidence type="ECO:0000256" key="4">
    <source>
        <dbReference type="SAM" id="MobiDB-lite"/>
    </source>
</evidence>
<keyword evidence="2" id="KW-0597">Phosphoprotein</keyword>
<dbReference type="Gene3D" id="1.10.472.80">
    <property type="entry name" value="Ypt/Rab-GAP domain of gyp1p, domain 3"/>
    <property type="match status" value="1"/>
</dbReference>
<dbReference type="CDD" id="cd00934">
    <property type="entry name" value="PTB"/>
    <property type="match status" value="1"/>
</dbReference>
<dbReference type="InterPro" id="IPR035969">
    <property type="entry name" value="Rab-GAP_TBC_sf"/>
</dbReference>
<feature type="region of interest" description="Disordered" evidence="4">
    <location>
        <begin position="545"/>
        <end position="646"/>
    </location>
</feature>
<proteinExistence type="predicted"/>
<dbReference type="InterPro" id="IPR000195">
    <property type="entry name" value="Rab-GAP-TBC_dom"/>
</dbReference>
<organism evidence="6 7">
    <name type="scientific">Eleutherodactylus coqui</name>
    <name type="common">Puerto Rican coqui</name>
    <dbReference type="NCBI Taxonomy" id="57060"/>
    <lineage>
        <taxon>Eukaryota</taxon>
        <taxon>Metazoa</taxon>
        <taxon>Chordata</taxon>
        <taxon>Craniata</taxon>
        <taxon>Vertebrata</taxon>
        <taxon>Euteleostomi</taxon>
        <taxon>Amphibia</taxon>
        <taxon>Batrachia</taxon>
        <taxon>Anura</taxon>
        <taxon>Neobatrachia</taxon>
        <taxon>Hyloidea</taxon>
        <taxon>Eleutherodactylidae</taxon>
        <taxon>Eleutherodactylinae</taxon>
        <taxon>Eleutherodactylus</taxon>
        <taxon>Eleutherodactylus</taxon>
    </lineage>
</organism>
<dbReference type="InterPro" id="IPR006020">
    <property type="entry name" value="PTB/PI_dom"/>
</dbReference>
<dbReference type="SUPFAM" id="SSF47923">
    <property type="entry name" value="Ypt/Rab-GAP domain of gyp1p"/>
    <property type="match status" value="2"/>
</dbReference>
<feature type="compositionally biased region" description="Polar residues" evidence="4">
    <location>
        <begin position="623"/>
        <end position="634"/>
    </location>
</feature>
<protein>
    <recommendedName>
        <fullName evidence="5">Rab-GAP TBC domain-containing protein</fullName>
    </recommendedName>
</protein>
<feature type="domain" description="Rab-GAP TBC" evidence="5">
    <location>
        <begin position="818"/>
        <end position="1012"/>
    </location>
</feature>
<dbReference type="Gene3D" id="1.10.10.2750">
    <property type="match status" value="1"/>
</dbReference>
<dbReference type="InterPro" id="IPR021785">
    <property type="entry name" value="DUF3350"/>
</dbReference>
<dbReference type="InterPro" id="IPR011993">
    <property type="entry name" value="PH-like_dom_sf"/>
</dbReference>
<sequence>MERRSSADQCHPLLEEQQLPDPTPKGEKRFRLWYVGWSSLDRRTTLPMLPWLVAEIRRRAERQEPPGCVAPCREVQLLLVTPHLRCVPALNGASGNTAVFIFEHKAQNIARFIHNTQDPSYFAYLIKTQPDNPESEMACHVFKAADPSQVSTVISSIRQVSKVALKGDSKPSKDSEDAFYNSQKFEVLYCGKVVIAHKNAPSTLIDDCIEKFSQHERQRLRLLSGQRSVDASSDLTLAETDVPVSPSDSTFEELDTDCNANSASRNHSGIFTIGSQSNLAGMRVSFPERILEDSGFEDQQEFRSRCSSVTIQKKVDFSIVKSRRRHASAPSHVQPSDSEKNRTMLFQVGRFEINLISPDTKSVVLEKNFKDISSCSQIFFVLLRSCQVDEVMLTLKQAFSTAAALQNAKTQIKLCEACPMHALHKLCERIEGLYPPRAKLVIQRQLSLLSDNEQADIFEKVQKMKATSDQEENELVILHLRQLCEAKQKAHVHIGEMQASMSSSSIPESSAPSGRFTLDILKNKAKKSLTSSLENIFSRGANRMRGRLGSMDSFDRCNSFASDKDGSPGDSPPATPPSSPVSSPWQSFPEEDPDSPQFRRRAHTFSHPTSNAKKRITFPDAKSPNSKSPLQRQHSVACDGGHSSPVPIARRIRTESEPASSSLPSSFSTPSFLKNFYQGSGRRPAQSESDALKSECEGRKRTLSSCSNDSLNASGTPFTPRRISWRQRIFLRVASPMVNSPSEMQHKDHLDGNDLLPLSPLPPTMEEDPLASLLQDDHAADSADGRRTAEDLQRLWRKAIHQQILLLRMEKENLKLEGVPKCKRGEIWQFLSVQYRIRHRLPSKQQPADITYGELLKQLTAQQHAILVDLGRTFPTHPYFSAQLGAGQLSLYNLLKAYSLLDKEVGYCQGISFVAGVLLLHMSEQQSFEMLKFLMYDLAFRKQYRPDMMSLQIQMYQLSRLLHDYHRDLYNHLEEHEISPSLYAAPWFLTLFASQFPLGFVARVFDIIFLQGTEVIFKVALTLLSNNKEHIMACDSFESIVDFLKVNIPDMTKDTMEKIITQVFEMDISKQLHAYEVEYHVINDEMLETSSPSDDTEAFQKLEKANGQLKRQNMDLLEKLQVAHTKIQSLEANIENIAFRESKTRNVIRSLEHEKSAYQKMVEQMRKYVPAHVLTDCELLLKDVSCSPNNRTKAGSKQ</sequence>
<dbReference type="EMBL" id="WNTK01000001">
    <property type="protein sequence ID" value="KAG9492107.1"/>
    <property type="molecule type" value="Genomic_DNA"/>
</dbReference>
<dbReference type="PROSITE" id="PS50086">
    <property type="entry name" value="TBC_RABGAP"/>
    <property type="match status" value="1"/>
</dbReference>
<feature type="region of interest" description="Disordered" evidence="4">
    <location>
        <begin position="1"/>
        <end position="23"/>
    </location>
</feature>
<reference evidence="6" key="1">
    <citation type="thesis" date="2020" institute="ProQuest LLC" country="789 East Eisenhower Parkway, Ann Arbor, MI, USA">
        <title>Comparative Genomics and Chromosome Evolution.</title>
        <authorList>
            <person name="Mudd A.B."/>
        </authorList>
    </citation>
    <scope>NUCLEOTIDE SEQUENCE</scope>
    <source>
        <strain evidence="6">HN-11 Male</strain>
        <tissue evidence="6">Kidney and liver</tissue>
    </source>
</reference>
<dbReference type="GO" id="GO:0005096">
    <property type="term" value="F:GTPase activator activity"/>
    <property type="evidence" value="ECO:0007669"/>
    <property type="project" value="UniProtKB-KW"/>
</dbReference>
<dbReference type="PANTHER" id="PTHR47219">
    <property type="entry name" value="RAB GTPASE-ACTIVATING PROTEIN 1-LIKE"/>
    <property type="match status" value="1"/>
</dbReference>
<comment type="caution">
    <text evidence="6">The sequence shown here is derived from an EMBL/GenBank/DDBJ whole genome shotgun (WGS) entry which is preliminary data.</text>
</comment>
<evidence type="ECO:0000256" key="3">
    <source>
        <dbReference type="SAM" id="Coils"/>
    </source>
</evidence>
<dbReference type="AlphaFoldDB" id="A0A8J6FQP6"/>
<evidence type="ECO:0000256" key="1">
    <source>
        <dbReference type="ARBA" id="ARBA00022468"/>
    </source>
</evidence>